<feature type="domain" description="N-acetyltransferase" evidence="1">
    <location>
        <begin position="35"/>
        <end position="184"/>
    </location>
</feature>
<evidence type="ECO:0000313" key="2">
    <source>
        <dbReference type="EMBL" id="CAA9516518.1"/>
    </source>
</evidence>
<dbReference type="Pfam" id="PF13302">
    <property type="entry name" value="Acetyltransf_3"/>
    <property type="match status" value="1"/>
</dbReference>
<accession>A0A6J4T8Y9</accession>
<dbReference type="PANTHER" id="PTHR43792:SF13">
    <property type="entry name" value="ACETYLTRANSFERASE"/>
    <property type="match status" value="1"/>
</dbReference>
<evidence type="ECO:0000259" key="1">
    <source>
        <dbReference type="PROSITE" id="PS51186"/>
    </source>
</evidence>
<dbReference type="Gene3D" id="3.40.630.30">
    <property type="match status" value="1"/>
</dbReference>
<dbReference type="PANTHER" id="PTHR43792">
    <property type="entry name" value="GNAT FAMILY, PUTATIVE (AFU_ORTHOLOGUE AFUA_3G00765)-RELATED-RELATED"/>
    <property type="match status" value="1"/>
</dbReference>
<reference evidence="2" key="1">
    <citation type="submission" date="2020-02" db="EMBL/GenBank/DDBJ databases">
        <authorList>
            <person name="Meier V. D."/>
        </authorList>
    </citation>
    <scope>NUCLEOTIDE SEQUENCE</scope>
    <source>
        <strain evidence="2">AVDCRST_MAG12</strain>
    </source>
</reference>
<protein>
    <recommendedName>
        <fullName evidence="1">N-acetyltransferase domain-containing protein</fullName>
    </recommendedName>
</protein>
<sequence length="192" mass="20611">MTRVATNTAGIGYDARQGENMIETENLKLIPCGPSHLATALEDKKGLEPLLGVSVPDGWPVFPGAIPHIYEKLRSDPSAAGWWSYLLVHNGDRVLAGDGGFKGRPDGFNEVEIGYALVPGYRGCGLATEAAKGLVRWAFSHPKVAAVKAETLPHGHASIRVLEKLGMRFAGATDGVLRWRLDRQDLGEGGSR</sequence>
<dbReference type="InterPro" id="IPR016181">
    <property type="entry name" value="Acyl_CoA_acyltransferase"/>
</dbReference>
<dbReference type="SUPFAM" id="SSF55729">
    <property type="entry name" value="Acyl-CoA N-acyltransferases (Nat)"/>
    <property type="match status" value="1"/>
</dbReference>
<dbReference type="GO" id="GO:0016747">
    <property type="term" value="F:acyltransferase activity, transferring groups other than amino-acyl groups"/>
    <property type="evidence" value="ECO:0007669"/>
    <property type="project" value="InterPro"/>
</dbReference>
<dbReference type="AlphaFoldDB" id="A0A6J4T8Y9"/>
<gene>
    <name evidence="2" type="ORF">AVDCRST_MAG12-3512</name>
</gene>
<name>A0A6J4T8Y9_9ACTN</name>
<dbReference type="InterPro" id="IPR000182">
    <property type="entry name" value="GNAT_dom"/>
</dbReference>
<organism evidence="2">
    <name type="scientific">uncultured Rubrobacteraceae bacterium</name>
    <dbReference type="NCBI Taxonomy" id="349277"/>
    <lineage>
        <taxon>Bacteria</taxon>
        <taxon>Bacillati</taxon>
        <taxon>Actinomycetota</taxon>
        <taxon>Rubrobacteria</taxon>
        <taxon>Rubrobacterales</taxon>
        <taxon>Rubrobacteraceae</taxon>
        <taxon>environmental samples</taxon>
    </lineage>
</organism>
<dbReference type="InterPro" id="IPR051531">
    <property type="entry name" value="N-acetyltransferase"/>
</dbReference>
<dbReference type="EMBL" id="CADCVK010000494">
    <property type="protein sequence ID" value="CAA9516518.1"/>
    <property type="molecule type" value="Genomic_DNA"/>
</dbReference>
<proteinExistence type="predicted"/>
<dbReference type="PROSITE" id="PS51186">
    <property type="entry name" value="GNAT"/>
    <property type="match status" value="1"/>
</dbReference>